<dbReference type="InterPro" id="IPR015422">
    <property type="entry name" value="PyrdxlP-dep_Trfase_small"/>
</dbReference>
<feature type="modified residue" description="N6-(pyridoxal phosphate)lysine" evidence="5">
    <location>
        <position position="185"/>
    </location>
</feature>
<evidence type="ECO:0000256" key="2">
    <source>
        <dbReference type="ARBA" id="ARBA00009236"/>
    </source>
</evidence>
<dbReference type="GO" id="GO:0019265">
    <property type="term" value="P:glycine biosynthetic process, by transamination of glyoxylate"/>
    <property type="evidence" value="ECO:0007669"/>
    <property type="project" value="TreeGrafter"/>
</dbReference>
<dbReference type="PANTHER" id="PTHR21152:SF40">
    <property type="entry name" value="ALANINE--GLYOXYLATE AMINOTRANSFERASE"/>
    <property type="match status" value="1"/>
</dbReference>
<dbReference type="InterPro" id="IPR000192">
    <property type="entry name" value="Aminotrans_V_dom"/>
</dbReference>
<keyword evidence="7" id="KW-0032">Aminotransferase</keyword>
<dbReference type="Gene3D" id="3.40.640.10">
    <property type="entry name" value="Type I PLP-dependent aspartate aminotransferase-like (Major domain)"/>
    <property type="match status" value="1"/>
</dbReference>
<evidence type="ECO:0000256" key="1">
    <source>
        <dbReference type="ARBA" id="ARBA00001933"/>
    </source>
</evidence>
<comment type="caution">
    <text evidence="7">The sequence shown here is derived from an EMBL/GenBank/DDBJ whole genome shotgun (WGS) entry which is preliminary data.</text>
</comment>
<organism evidence="7 8">
    <name type="scientific">Phyllobacterium endophyticum</name>
    <dbReference type="NCBI Taxonomy" id="1149773"/>
    <lineage>
        <taxon>Bacteria</taxon>
        <taxon>Pseudomonadati</taxon>
        <taxon>Pseudomonadota</taxon>
        <taxon>Alphaproteobacteria</taxon>
        <taxon>Hyphomicrobiales</taxon>
        <taxon>Phyllobacteriaceae</taxon>
        <taxon>Phyllobacterium</taxon>
    </lineage>
</organism>
<reference evidence="8" key="1">
    <citation type="submission" date="2017-11" db="EMBL/GenBank/DDBJ databases">
        <authorList>
            <person name="Kuznetsova I."/>
            <person name="Sazanova A."/>
            <person name="Chirak E."/>
            <person name="Safronova V."/>
            <person name="Willems A."/>
        </authorList>
    </citation>
    <scope>NUCLEOTIDE SEQUENCE [LARGE SCALE GENOMIC DNA]</scope>
    <source>
        <strain evidence="8">PEPV15</strain>
    </source>
</reference>
<accession>A0A2P7B2V7</accession>
<comment type="cofactor">
    <cofactor evidence="1 5">
        <name>pyridoxal 5'-phosphate</name>
        <dbReference type="ChEBI" id="CHEBI:597326"/>
    </cofactor>
</comment>
<dbReference type="AlphaFoldDB" id="A0A2P7B2V7"/>
<evidence type="ECO:0000256" key="3">
    <source>
        <dbReference type="ARBA" id="ARBA00022898"/>
    </source>
</evidence>
<feature type="domain" description="Aminotransferase class V" evidence="6">
    <location>
        <begin position="106"/>
        <end position="324"/>
    </location>
</feature>
<dbReference type="GO" id="GO:0008453">
    <property type="term" value="F:alanine-glyoxylate transaminase activity"/>
    <property type="evidence" value="ECO:0007669"/>
    <property type="project" value="TreeGrafter"/>
</dbReference>
<dbReference type="Pfam" id="PF00266">
    <property type="entry name" value="Aminotran_5"/>
    <property type="match status" value="1"/>
</dbReference>
<keyword evidence="8" id="KW-1185">Reference proteome</keyword>
<dbReference type="OrthoDB" id="389074at2"/>
<protein>
    <submittedName>
        <fullName evidence="7">Aminotransferase</fullName>
    </submittedName>
</protein>
<keyword evidence="3 5" id="KW-0663">Pyridoxal phosphate</keyword>
<evidence type="ECO:0000256" key="5">
    <source>
        <dbReference type="PIRSR" id="PIRSR000524-50"/>
    </source>
</evidence>
<dbReference type="InterPro" id="IPR015424">
    <property type="entry name" value="PyrdxlP-dep_Trfase"/>
</dbReference>
<dbReference type="InterPro" id="IPR015421">
    <property type="entry name" value="PyrdxlP-dep_Trfase_major"/>
</dbReference>
<comment type="similarity">
    <text evidence="2">Belongs to the class-V pyridoxal-phosphate-dependent aminotransferase family.</text>
</comment>
<evidence type="ECO:0000259" key="6">
    <source>
        <dbReference type="Pfam" id="PF00266"/>
    </source>
</evidence>
<dbReference type="SUPFAM" id="SSF53383">
    <property type="entry name" value="PLP-dependent transferases"/>
    <property type="match status" value="1"/>
</dbReference>
<dbReference type="Gene3D" id="3.90.1150.10">
    <property type="entry name" value="Aspartate Aminotransferase, domain 1"/>
    <property type="match status" value="1"/>
</dbReference>
<evidence type="ECO:0000256" key="4">
    <source>
        <dbReference type="PIRSR" id="PIRSR000524-1"/>
    </source>
</evidence>
<evidence type="ECO:0000313" key="8">
    <source>
        <dbReference type="Proteomes" id="UP000241158"/>
    </source>
</evidence>
<dbReference type="GO" id="GO:0004760">
    <property type="term" value="F:L-serine-pyruvate transaminase activity"/>
    <property type="evidence" value="ECO:0007669"/>
    <property type="project" value="TreeGrafter"/>
</dbReference>
<name>A0A2P7B2V7_9HYPH</name>
<sequence>MLTTGPVPAYPEVLEALGSPVLYDYHPAFQTFYAEVTEKLRKALRTETTPVIMQGEAILGIEAAAAALIAADDVVLNLVSGPYGREFDTWAGRYGKEVIEQAVPYDDVIDPQVVREALARRPDISVVSLCHHETPCGTLNPLNEIGAIVASHGACLIVDAVSSFGGMSVHPEEAHADIFITSPSKCLGSTPGLSLIALSERAWAKIQANPDAPRNSFLSLLAWRNASEPGKPFPVTPSVSEIYALDAALDRHAQEGPENVWARHAVTAAITRKGLFELGLPLWPKQEAFCSPTATVFKVPQGVSDVALRDRLLHDHGILVSLGRGETTGKVLRVGHMGASAEPDFARQFIAALTAILAEPFSAD</sequence>
<dbReference type="EMBL" id="PGGN01000001">
    <property type="protein sequence ID" value="PSH60770.1"/>
    <property type="molecule type" value="Genomic_DNA"/>
</dbReference>
<dbReference type="Proteomes" id="UP000241158">
    <property type="component" value="Unassembled WGS sequence"/>
</dbReference>
<keyword evidence="7" id="KW-0808">Transferase</keyword>
<dbReference type="InterPro" id="IPR024169">
    <property type="entry name" value="SP_NH2Trfase/AEP_transaminase"/>
</dbReference>
<evidence type="ECO:0000313" key="7">
    <source>
        <dbReference type="EMBL" id="PSH60770.1"/>
    </source>
</evidence>
<dbReference type="PANTHER" id="PTHR21152">
    <property type="entry name" value="AMINOTRANSFERASE CLASS V"/>
    <property type="match status" value="1"/>
</dbReference>
<dbReference type="PIRSF" id="PIRSF000524">
    <property type="entry name" value="SPT"/>
    <property type="match status" value="1"/>
</dbReference>
<gene>
    <name evidence="7" type="ORF">CU100_07015</name>
</gene>
<feature type="binding site" evidence="4">
    <location>
        <position position="333"/>
    </location>
    <ligand>
        <name>substrate</name>
    </ligand>
</feature>
<proteinExistence type="inferred from homology"/>